<dbReference type="Gene3D" id="1.10.630.10">
    <property type="entry name" value="Cytochrome P450"/>
    <property type="match status" value="1"/>
</dbReference>
<dbReference type="AlphaFoldDB" id="A0A397T959"/>
<keyword evidence="5" id="KW-0812">Transmembrane</keyword>
<evidence type="ECO:0000313" key="7">
    <source>
        <dbReference type="Proteomes" id="UP000265703"/>
    </source>
</evidence>
<keyword evidence="4" id="KW-0503">Monooxygenase</keyword>
<accession>A0A397T959</accession>
<reference evidence="6 7" key="1">
    <citation type="submission" date="2018-06" db="EMBL/GenBank/DDBJ databases">
        <title>Comparative genomics reveals the genomic features of Rhizophagus irregularis, R. cerebriforme, R. diaphanum and Gigaspora rosea, and their symbiotic lifestyle signature.</title>
        <authorList>
            <person name="Morin E."/>
            <person name="San Clemente H."/>
            <person name="Chen E.C.H."/>
            <person name="De La Providencia I."/>
            <person name="Hainaut M."/>
            <person name="Kuo A."/>
            <person name="Kohler A."/>
            <person name="Murat C."/>
            <person name="Tang N."/>
            <person name="Roy S."/>
            <person name="Loubradou J."/>
            <person name="Henrissat B."/>
            <person name="Grigoriev I.V."/>
            <person name="Corradi N."/>
            <person name="Roux C."/>
            <person name="Martin F.M."/>
        </authorList>
    </citation>
    <scope>NUCLEOTIDE SEQUENCE [LARGE SCALE GENOMIC DNA]</scope>
    <source>
        <strain evidence="6 7">DAOM 227022</strain>
    </source>
</reference>
<feature type="transmembrane region" description="Helical" evidence="5">
    <location>
        <begin position="6"/>
        <end position="25"/>
    </location>
</feature>
<sequence>MSLLSIILAIDWIVIIEVLISLYIARYYFKYYTRQSPLPGPFPLPLIGNLHQIGLNPVKYGKDHHKEFGDMFEIWIGSNRAVFLSNPSLVDQIYNFFPRTTNPNFDIGGLIFNDNPQTWKRNRKFVVQSIMTPRFLRNFTHITQSLFNENEQFWDKNEYHIDFSVWIKFFTTDITLTTVTRKPSYCLTAYLFGEESSDPIKSEDIKRSVKFSNAVKIFFQSLIFQGFVPEVLKNYVPGFYHLNKKYKKNSKWINETMLDIIKNRRNEIENMQNDENIGSNLLDILLTLNTPRDPNGYDENEAPLNDQEICTIVTEVTLAGTDTTGNTFCFTLWQIARNPKVLARFQEEIKTVLGDDITRQINYEDLDKFTYLDAIVKESIRVIALAPFASRVSTKKCVIGGKQWDPKISFYIHNELIQKSPDCWKDPEEFIPERFLKGSNNEIVKNSFMPFGGGMRICPGRHMAMVELKTLLILLYRKYDVELVDKVSKEPKMKFVAVNVCTEMKVIIRPRKDINV</sequence>
<dbReference type="PRINTS" id="PR00385">
    <property type="entry name" value="P450"/>
</dbReference>
<dbReference type="STRING" id="658196.A0A397T959"/>
<keyword evidence="7" id="KW-1185">Reference proteome</keyword>
<feature type="binding site" description="axial binding residue" evidence="3">
    <location>
        <position position="458"/>
    </location>
    <ligand>
        <name>heme</name>
        <dbReference type="ChEBI" id="CHEBI:30413"/>
    </ligand>
    <ligandPart>
        <name>Fe</name>
        <dbReference type="ChEBI" id="CHEBI:18248"/>
    </ligandPart>
</feature>
<dbReference type="OrthoDB" id="1470350at2759"/>
<dbReference type="GO" id="GO:0016705">
    <property type="term" value="F:oxidoreductase activity, acting on paired donors, with incorporation or reduction of molecular oxygen"/>
    <property type="evidence" value="ECO:0007669"/>
    <property type="project" value="InterPro"/>
</dbReference>
<dbReference type="InterPro" id="IPR002401">
    <property type="entry name" value="Cyt_P450_E_grp-I"/>
</dbReference>
<dbReference type="Proteomes" id="UP000265703">
    <property type="component" value="Unassembled WGS sequence"/>
</dbReference>
<evidence type="ECO:0000313" key="6">
    <source>
        <dbReference type="EMBL" id="RIA94412.1"/>
    </source>
</evidence>
<dbReference type="PRINTS" id="PR00463">
    <property type="entry name" value="EP450I"/>
</dbReference>
<dbReference type="GO" id="GO:0004497">
    <property type="term" value="F:monooxygenase activity"/>
    <property type="evidence" value="ECO:0007669"/>
    <property type="project" value="UniProtKB-KW"/>
</dbReference>
<dbReference type="Pfam" id="PF00067">
    <property type="entry name" value="p450"/>
    <property type="match status" value="1"/>
</dbReference>
<dbReference type="InterPro" id="IPR036396">
    <property type="entry name" value="Cyt_P450_sf"/>
</dbReference>
<gene>
    <name evidence="6" type="ORF">C1645_760166</name>
</gene>
<keyword evidence="3 4" id="KW-0349">Heme</keyword>
<keyword evidence="5" id="KW-1133">Transmembrane helix</keyword>
<dbReference type="PANTHER" id="PTHR24301:SF2">
    <property type="entry name" value="THROMBOXANE-A SYNTHASE"/>
    <property type="match status" value="1"/>
</dbReference>
<dbReference type="PANTHER" id="PTHR24301">
    <property type="entry name" value="THROMBOXANE-A SYNTHASE"/>
    <property type="match status" value="1"/>
</dbReference>
<keyword evidence="2 3" id="KW-0408">Iron</keyword>
<dbReference type="InterPro" id="IPR001128">
    <property type="entry name" value="Cyt_P450"/>
</dbReference>
<protein>
    <submittedName>
        <fullName evidence="6">Cytochrome P450</fullName>
    </submittedName>
</protein>
<evidence type="ECO:0000256" key="5">
    <source>
        <dbReference type="SAM" id="Phobius"/>
    </source>
</evidence>
<evidence type="ECO:0000256" key="3">
    <source>
        <dbReference type="PIRSR" id="PIRSR602401-1"/>
    </source>
</evidence>
<organism evidence="6 7">
    <name type="scientific">Glomus cerebriforme</name>
    <dbReference type="NCBI Taxonomy" id="658196"/>
    <lineage>
        <taxon>Eukaryota</taxon>
        <taxon>Fungi</taxon>
        <taxon>Fungi incertae sedis</taxon>
        <taxon>Mucoromycota</taxon>
        <taxon>Glomeromycotina</taxon>
        <taxon>Glomeromycetes</taxon>
        <taxon>Glomerales</taxon>
        <taxon>Glomeraceae</taxon>
        <taxon>Glomus</taxon>
    </lineage>
</organism>
<dbReference type="EMBL" id="QKYT01000081">
    <property type="protein sequence ID" value="RIA94412.1"/>
    <property type="molecule type" value="Genomic_DNA"/>
</dbReference>
<keyword evidence="4" id="KW-0560">Oxidoreductase</keyword>
<comment type="similarity">
    <text evidence="4">Belongs to the cytochrome P450 family.</text>
</comment>
<evidence type="ECO:0000256" key="1">
    <source>
        <dbReference type="ARBA" id="ARBA00022723"/>
    </source>
</evidence>
<comment type="cofactor">
    <cofactor evidence="3">
        <name>heme</name>
        <dbReference type="ChEBI" id="CHEBI:30413"/>
    </cofactor>
</comment>
<dbReference type="GO" id="GO:0020037">
    <property type="term" value="F:heme binding"/>
    <property type="evidence" value="ECO:0007669"/>
    <property type="project" value="InterPro"/>
</dbReference>
<dbReference type="PROSITE" id="PS00086">
    <property type="entry name" value="CYTOCHROME_P450"/>
    <property type="match status" value="1"/>
</dbReference>
<comment type="caution">
    <text evidence="6">The sequence shown here is derived from an EMBL/GenBank/DDBJ whole genome shotgun (WGS) entry which is preliminary data.</text>
</comment>
<proteinExistence type="inferred from homology"/>
<name>A0A397T959_9GLOM</name>
<dbReference type="InterPro" id="IPR017972">
    <property type="entry name" value="Cyt_P450_CS"/>
</dbReference>
<dbReference type="SUPFAM" id="SSF48264">
    <property type="entry name" value="Cytochrome P450"/>
    <property type="match status" value="1"/>
</dbReference>
<evidence type="ECO:0000256" key="4">
    <source>
        <dbReference type="RuleBase" id="RU000461"/>
    </source>
</evidence>
<dbReference type="GO" id="GO:0005506">
    <property type="term" value="F:iron ion binding"/>
    <property type="evidence" value="ECO:0007669"/>
    <property type="project" value="InterPro"/>
</dbReference>
<keyword evidence="1 3" id="KW-0479">Metal-binding</keyword>
<evidence type="ECO:0000256" key="2">
    <source>
        <dbReference type="ARBA" id="ARBA00023004"/>
    </source>
</evidence>
<keyword evidence="5" id="KW-0472">Membrane</keyword>